<gene>
    <name evidence="1" type="ORF">B5F11_07830</name>
</gene>
<name>A0A1Y4N063_9FIRM</name>
<dbReference type="EMBL" id="NFKP01000007">
    <property type="protein sequence ID" value="OUP69882.1"/>
    <property type="molecule type" value="Genomic_DNA"/>
</dbReference>
<proteinExistence type="predicted"/>
<accession>A0A1Y4N063</accession>
<comment type="caution">
    <text evidence="1">The sequence shown here is derived from an EMBL/GenBank/DDBJ whole genome shotgun (WGS) entry which is preliminary data.</text>
</comment>
<protein>
    <recommendedName>
        <fullName evidence="3">Phage protein</fullName>
    </recommendedName>
</protein>
<evidence type="ECO:0008006" key="3">
    <source>
        <dbReference type="Google" id="ProtNLM"/>
    </source>
</evidence>
<dbReference type="Proteomes" id="UP000196386">
    <property type="component" value="Unassembled WGS sequence"/>
</dbReference>
<sequence>MLKKTISYTDLNGVERKEDFYFNLSKPEIVKMQTSVKGGYDVQLKSIAANLDGGQIMEFFEELISKAYGIKSEDGRRFMKSEEISKSFMETPAYEVLFEELVTNDRAAADFVNAVMSINRSSITATVSENA</sequence>
<reference evidence="2" key="1">
    <citation type="submission" date="2017-04" db="EMBL/GenBank/DDBJ databases">
        <title>Function of individual gut microbiota members based on whole genome sequencing of pure cultures obtained from chicken caecum.</title>
        <authorList>
            <person name="Medvecky M."/>
            <person name="Cejkova D."/>
            <person name="Polansky O."/>
            <person name="Karasova D."/>
            <person name="Kubasova T."/>
            <person name="Cizek A."/>
            <person name="Rychlik I."/>
        </authorList>
    </citation>
    <scope>NUCLEOTIDE SEQUENCE [LARGE SCALE GENOMIC DNA]</scope>
    <source>
        <strain evidence="2">An175</strain>
    </source>
</reference>
<evidence type="ECO:0000313" key="1">
    <source>
        <dbReference type="EMBL" id="OUP69882.1"/>
    </source>
</evidence>
<dbReference type="Pfam" id="PF23803">
    <property type="entry name" value="Phage_TAC_17"/>
    <property type="match status" value="1"/>
</dbReference>
<evidence type="ECO:0000313" key="2">
    <source>
        <dbReference type="Proteomes" id="UP000196386"/>
    </source>
</evidence>
<organism evidence="1 2">
    <name type="scientific">Anaerotruncus colihominis</name>
    <dbReference type="NCBI Taxonomy" id="169435"/>
    <lineage>
        <taxon>Bacteria</taxon>
        <taxon>Bacillati</taxon>
        <taxon>Bacillota</taxon>
        <taxon>Clostridia</taxon>
        <taxon>Eubacteriales</taxon>
        <taxon>Oscillospiraceae</taxon>
        <taxon>Anaerotruncus</taxon>
    </lineage>
</organism>
<dbReference type="RefSeq" id="WP_087300714.1">
    <property type="nucleotide sequence ID" value="NZ_NFKP01000007.1"/>
</dbReference>
<dbReference type="InterPro" id="IPR057005">
    <property type="entry name" value="Phage_TAC_17"/>
</dbReference>
<dbReference type="AlphaFoldDB" id="A0A1Y4N063"/>